<evidence type="ECO:0000313" key="6">
    <source>
        <dbReference type="Proteomes" id="UP001501842"/>
    </source>
</evidence>
<evidence type="ECO:0000259" key="4">
    <source>
        <dbReference type="PROSITE" id="PS50043"/>
    </source>
</evidence>
<dbReference type="Gene3D" id="1.25.40.10">
    <property type="entry name" value="Tetratricopeptide repeat domain"/>
    <property type="match status" value="1"/>
</dbReference>
<dbReference type="Gene3D" id="1.10.10.10">
    <property type="entry name" value="Winged helix-like DNA-binding domain superfamily/Winged helix DNA-binding domain"/>
    <property type="match status" value="1"/>
</dbReference>
<accession>A0ABN3UPB1</accession>
<keyword evidence="1" id="KW-0547">Nucleotide-binding</keyword>
<dbReference type="PROSITE" id="PS50043">
    <property type="entry name" value="HTH_LUXR_2"/>
    <property type="match status" value="1"/>
</dbReference>
<evidence type="ECO:0000256" key="2">
    <source>
        <dbReference type="ARBA" id="ARBA00022840"/>
    </source>
</evidence>
<dbReference type="Gene3D" id="3.40.50.300">
    <property type="entry name" value="P-loop containing nucleotide triphosphate hydrolases"/>
    <property type="match status" value="1"/>
</dbReference>
<protein>
    <recommendedName>
        <fullName evidence="4">HTH luxR-type domain-containing protein</fullName>
    </recommendedName>
</protein>
<dbReference type="InterPro" id="IPR041664">
    <property type="entry name" value="AAA_16"/>
</dbReference>
<comment type="caution">
    <text evidence="5">The sequence shown here is derived from an EMBL/GenBank/DDBJ whole genome shotgun (WGS) entry which is preliminary data.</text>
</comment>
<dbReference type="PRINTS" id="PR00038">
    <property type="entry name" value="HTHLUXR"/>
</dbReference>
<evidence type="ECO:0000313" key="5">
    <source>
        <dbReference type="EMBL" id="GAA2736520.1"/>
    </source>
</evidence>
<dbReference type="PANTHER" id="PTHR16305">
    <property type="entry name" value="TESTICULAR SOLUBLE ADENYLYL CYCLASE"/>
    <property type="match status" value="1"/>
</dbReference>
<organism evidence="5 6">
    <name type="scientific">Actinocorallia aurantiaca</name>
    <dbReference type="NCBI Taxonomy" id="46204"/>
    <lineage>
        <taxon>Bacteria</taxon>
        <taxon>Bacillati</taxon>
        <taxon>Actinomycetota</taxon>
        <taxon>Actinomycetes</taxon>
        <taxon>Streptosporangiales</taxon>
        <taxon>Thermomonosporaceae</taxon>
        <taxon>Actinocorallia</taxon>
    </lineage>
</organism>
<dbReference type="PANTHER" id="PTHR16305:SF35">
    <property type="entry name" value="TRANSCRIPTIONAL ACTIVATOR DOMAIN"/>
    <property type="match status" value="1"/>
</dbReference>
<reference evidence="5 6" key="1">
    <citation type="journal article" date="2019" name="Int. J. Syst. Evol. Microbiol.">
        <title>The Global Catalogue of Microorganisms (GCM) 10K type strain sequencing project: providing services to taxonomists for standard genome sequencing and annotation.</title>
        <authorList>
            <consortium name="The Broad Institute Genomics Platform"/>
            <consortium name="The Broad Institute Genome Sequencing Center for Infectious Disease"/>
            <person name="Wu L."/>
            <person name="Ma J."/>
        </authorList>
    </citation>
    <scope>NUCLEOTIDE SEQUENCE [LARGE SCALE GENOMIC DNA]</scope>
    <source>
        <strain evidence="5 6">JCM 8201</strain>
    </source>
</reference>
<dbReference type="InterPro" id="IPR011990">
    <property type="entry name" value="TPR-like_helical_dom_sf"/>
</dbReference>
<feature type="region of interest" description="Disordered" evidence="3">
    <location>
        <begin position="796"/>
        <end position="821"/>
    </location>
</feature>
<dbReference type="SMART" id="SM00421">
    <property type="entry name" value="HTH_LUXR"/>
    <property type="match status" value="1"/>
</dbReference>
<sequence>MLHQECLQGHGAAVVVSGPVASGKTELLRTLERRVRDSNCLVLDATGSRTERSLPFAVMAQIFQPVADVPEYTDQVAKIIDLNRCANVSVDAPVEEIERYYAPVFQSLWVLLNSLASGRPVVIFVDDVHHADELSTRGLLFLARRLRFSRVLLVMTEESDPYRQNKLFHTDLLRQRHCHRLRLAPLSRLGVTELLTDLLGARAARELGPVCHTQAGGNPLLVEAIAEDHLALDAPEDGELVGGEAYREAVLACLHRGAPLLRSVACGIAVLGERTEPDLLARVLDCQEEVVRKAGETLETMGLTVGLRFRMAAARDAVYDHVPADQRHRMRLRAATLLHDDAAPASEITRWLLAAGRVLPAWSVSVLRAAAEEAARHDHVEQAISCLDLAYRTSTDPAERGAIVAESTILQWRAGSPEVGRGVTDLMAMSQEGALTRDDTGVLLRHLLWKGDFDAAEEVLERYEILPSTARPAADRFLRASIRYSYPRLAPGFPARTEPVEPGGGLDPLHQAAEIIMAALEGRVDAGVVGDAERFLEGCRLQDTTLEPLCDVLTVLLHSDRAGTAARWCDFHLDQASAYRAPIWQAMLGETRARIALWQGDLASARQHAATALELLEPERWGVRVGGPLSVLVRVATDLGDLDEAGRLLSRPVPRTMFLSRFGLQYLYARGRYYLATDRAHSARDDFELCGELAARWGVDLPGLTMWRLGLAESHLRLGDPGTARRLAEDELDRAPSTRSRVRGLSLRLLAAARVPADRVKLLSEAVRVFRACSDRHNLAESLAALGELTELLDSDDAEPDRCAPARPEGRDATEPGDPLSQAEWRVADLAARGRSNREIAAELFITVSTVEQHLTRTYRKLNVSSRAALMSLLAPSDSTLTVS</sequence>
<dbReference type="SUPFAM" id="SSF46894">
    <property type="entry name" value="C-terminal effector domain of the bipartite response regulators"/>
    <property type="match status" value="1"/>
</dbReference>
<keyword evidence="2" id="KW-0067">ATP-binding</keyword>
<dbReference type="EMBL" id="BAAATZ010000032">
    <property type="protein sequence ID" value="GAA2736520.1"/>
    <property type="molecule type" value="Genomic_DNA"/>
</dbReference>
<name>A0ABN3UPB1_9ACTN</name>
<dbReference type="InterPro" id="IPR016032">
    <property type="entry name" value="Sig_transdc_resp-reg_C-effctor"/>
</dbReference>
<dbReference type="InterPro" id="IPR000792">
    <property type="entry name" value="Tscrpt_reg_LuxR_C"/>
</dbReference>
<dbReference type="InterPro" id="IPR036388">
    <property type="entry name" value="WH-like_DNA-bd_sf"/>
</dbReference>
<gene>
    <name evidence="5" type="ORF">GCM10010439_63820</name>
</gene>
<dbReference type="CDD" id="cd06170">
    <property type="entry name" value="LuxR_C_like"/>
    <property type="match status" value="1"/>
</dbReference>
<feature type="domain" description="HTH luxR-type" evidence="4">
    <location>
        <begin position="813"/>
        <end position="878"/>
    </location>
</feature>
<dbReference type="Pfam" id="PF13191">
    <property type="entry name" value="AAA_16"/>
    <property type="match status" value="1"/>
</dbReference>
<dbReference type="Proteomes" id="UP001501842">
    <property type="component" value="Unassembled WGS sequence"/>
</dbReference>
<dbReference type="Pfam" id="PF00196">
    <property type="entry name" value="GerE"/>
    <property type="match status" value="1"/>
</dbReference>
<dbReference type="PROSITE" id="PS00622">
    <property type="entry name" value="HTH_LUXR_1"/>
    <property type="match status" value="1"/>
</dbReference>
<evidence type="ECO:0000256" key="1">
    <source>
        <dbReference type="ARBA" id="ARBA00022741"/>
    </source>
</evidence>
<proteinExistence type="predicted"/>
<feature type="compositionally biased region" description="Basic and acidic residues" evidence="3">
    <location>
        <begin position="800"/>
        <end position="814"/>
    </location>
</feature>
<keyword evidence="6" id="KW-1185">Reference proteome</keyword>
<dbReference type="InterPro" id="IPR027417">
    <property type="entry name" value="P-loop_NTPase"/>
</dbReference>
<dbReference type="SUPFAM" id="SSF52540">
    <property type="entry name" value="P-loop containing nucleoside triphosphate hydrolases"/>
    <property type="match status" value="1"/>
</dbReference>
<evidence type="ECO:0000256" key="3">
    <source>
        <dbReference type="SAM" id="MobiDB-lite"/>
    </source>
</evidence>